<dbReference type="PANTHER" id="PTHR42840:SF3">
    <property type="entry name" value="BINDING ROSSMANN FOLD OXIDOREDUCTASE, PUTATIVE (AFU_ORTHOLOGUE AFUA_2G10240)-RELATED"/>
    <property type="match status" value="1"/>
</dbReference>
<organism evidence="5 6">
    <name type="scientific">SAR324 cluster bacterium</name>
    <dbReference type="NCBI Taxonomy" id="2024889"/>
    <lineage>
        <taxon>Bacteria</taxon>
        <taxon>Deltaproteobacteria</taxon>
        <taxon>SAR324 cluster</taxon>
    </lineage>
</organism>
<dbReference type="PANTHER" id="PTHR42840">
    <property type="entry name" value="NAD(P)-BINDING ROSSMANN-FOLD SUPERFAMILY PROTEIN-RELATED"/>
    <property type="match status" value="1"/>
</dbReference>
<dbReference type="Pfam" id="PF22725">
    <property type="entry name" value="GFO_IDH_MocA_C3"/>
    <property type="match status" value="1"/>
</dbReference>
<name>A0A432GWI3_9DELT</name>
<dbReference type="GO" id="GO:0000166">
    <property type="term" value="F:nucleotide binding"/>
    <property type="evidence" value="ECO:0007669"/>
    <property type="project" value="InterPro"/>
</dbReference>
<protein>
    <submittedName>
        <fullName evidence="5">Inositol 2-dehydrogenase</fullName>
    </submittedName>
</protein>
<evidence type="ECO:0000313" key="6">
    <source>
        <dbReference type="Proteomes" id="UP000287917"/>
    </source>
</evidence>
<sequence>MKSEPYTITFGIIGAGRIGKLHADNLLSHVKGAKLKTVTDPFLDEEWAASRNIPVTGKDHRIMLDDPEIDAILIGSPSPEHAAQMIECARAGKHIFCEKPIALDPDIIRNALAEVEKSGVKLQVGFNRRFDPNFAAVQEQIASGALGEPHIIRITSRDPAPPPAEYVASSGGLFMDMTIHDFDMARFLCDSEVTEVHAYGAVLVDPEIGKAGDIDTAVISLKFANGALGIIENSRKAVYGYDQRV</sequence>
<dbReference type="Proteomes" id="UP000287917">
    <property type="component" value="Unassembled WGS sequence"/>
</dbReference>
<dbReference type="InterPro" id="IPR055170">
    <property type="entry name" value="GFO_IDH_MocA-like_dom"/>
</dbReference>
<evidence type="ECO:0000256" key="1">
    <source>
        <dbReference type="ARBA" id="ARBA00010928"/>
    </source>
</evidence>
<reference evidence="5 6" key="1">
    <citation type="submission" date="2018-06" db="EMBL/GenBank/DDBJ databases">
        <title>Combined omics and stable isotope probing to characterize newly discovered Mariana Back-Arc vent microbial communities.</title>
        <authorList>
            <person name="Trembath-Reichert E."/>
            <person name="Huber J.A."/>
        </authorList>
    </citation>
    <scope>NUCLEOTIDE SEQUENCE [LARGE SCALE GENOMIC DNA]</scope>
    <source>
        <strain evidence="5">MAG 58</strain>
    </source>
</reference>
<comment type="similarity">
    <text evidence="1">Belongs to the Gfo/Idh/MocA family.</text>
</comment>
<feature type="non-terminal residue" evidence="5">
    <location>
        <position position="245"/>
    </location>
</feature>
<dbReference type="InterPro" id="IPR000683">
    <property type="entry name" value="Gfo/Idh/MocA-like_OxRdtase_N"/>
</dbReference>
<evidence type="ECO:0000256" key="2">
    <source>
        <dbReference type="ARBA" id="ARBA00023002"/>
    </source>
</evidence>
<evidence type="ECO:0000313" key="5">
    <source>
        <dbReference type="EMBL" id="RTZ87795.1"/>
    </source>
</evidence>
<dbReference type="SUPFAM" id="SSF55347">
    <property type="entry name" value="Glyceraldehyde-3-phosphate dehydrogenase-like, C-terminal domain"/>
    <property type="match status" value="1"/>
</dbReference>
<proteinExistence type="inferred from homology"/>
<dbReference type="Gene3D" id="3.30.360.10">
    <property type="entry name" value="Dihydrodipicolinate Reductase, domain 2"/>
    <property type="match status" value="1"/>
</dbReference>
<accession>A0A432GWI3</accession>
<dbReference type="Pfam" id="PF01408">
    <property type="entry name" value="GFO_IDH_MocA"/>
    <property type="match status" value="1"/>
</dbReference>
<keyword evidence="2" id="KW-0560">Oxidoreductase</keyword>
<feature type="domain" description="GFO/IDH/MocA-like oxidoreductase" evidence="4">
    <location>
        <begin position="134"/>
        <end position="244"/>
    </location>
</feature>
<feature type="domain" description="Gfo/Idh/MocA-like oxidoreductase N-terminal" evidence="3">
    <location>
        <begin position="9"/>
        <end position="126"/>
    </location>
</feature>
<comment type="caution">
    <text evidence="5">The sequence shown here is derived from an EMBL/GenBank/DDBJ whole genome shotgun (WGS) entry which is preliminary data.</text>
</comment>
<evidence type="ECO:0000259" key="4">
    <source>
        <dbReference type="Pfam" id="PF22725"/>
    </source>
</evidence>
<dbReference type="Gene3D" id="3.40.50.720">
    <property type="entry name" value="NAD(P)-binding Rossmann-like Domain"/>
    <property type="match status" value="1"/>
</dbReference>
<evidence type="ECO:0000259" key="3">
    <source>
        <dbReference type="Pfam" id="PF01408"/>
    </source>
</evidence>
<gene>
    <name evidence="5" type="ORF">DSY96_00465</name>
</gene>
<dbReference type="InterPro" id="IPR036291">
    <property type="entry name" value="NAD(P)-bd_dom_sf"/>
</dbReference>
<dbReference type="SUPFAM" id="SSF51735">
    <property type="entry name" value="NAD(P)-binding Rossmann-fold domains"/>
    <property type="match status" value="1"/>
</dbReference>
<dbReference type="GO" id="GO:0016491">
    <property type="term" value="F:oxidoreductase activity"/>
    <property type="evidence" value="ECO:0007669"/>
    <property type="project" value="UniProtKB-KW"/>
</dbReference>
<dbReference type="AlphaFoldDB" id="A0A432GWI3"/>
<dbReference type="EMBL" id="QNZK01000018">
    <property type="protein sequence ID" value="RTZ87795.1"/>
    <property type="molecule type" value="Genomic_DNA"/>
</dbReference>